<dbReference type="Gene3D" id="3.30.450.180">
    <property type="match status" value="1"/>
</dbReference>
<name>A0ABW3X9N8_9ACTN</name>
<dbReference type="Pfam" id="PF17765">
    <property type="entry name" value="MLTR_LBD"/>
    <property type="match status" value="1"/>
</dbReference>
<dbReference type="Proteomes" id="UP001597058">
    <property type="component" value="Unassembled WGS sequence"/>
</dbReference>
<sequence length="287" mass="31939">MDRTELADFLRTMRERLQPQHVGLPAGTSRRTPGLRREEVARLAHISVEYYARLEQARGSSPSRRVLSELARALRLGTDERVHLFALAGVAPEPPAGPRSDVPETVLNLLEHMTEIAALVVNARYDVIAWNPLATALFEDFSAVPPARRNLIHRHFLHPDPAGRHYGMTGAEEFGRLAVGQLRAAAGRYPDDPRIATMVTTLREHSAEFAELWDHHHVESGAHHRKTMHHPLVGTLQLNCDTLAVPQRDQFLVCLTAERGSSSHDALRLLSVVGTQDMSVTEERGPS</sequence>
<dbReference type="RefSeq" id="WP_329527837.1">
    <property type="nucleotide sequence ID" value="NZ_JBHSKH010000023.1"/>
</dbReference>
<keyword evidence="3" id="KW-1185">Reference proteome</keyword>
<comment type="caution">
    <text evidence="2">The sequence shown here is derived from an EMBL/GenBank/DDBJ whole genome shotgun (WGS) entry which is preliminary data.</text>
</comment>
<evidence type="ECO:0000259" key="1">
    <source>
        <dbReference type="PROSITE" id="PS50943"/>
    </source>
</evidence>
<dbReference type="Gene3D" id="1.10.260.40">
    <property type="entry name" value="lambda repressor-like DNA-binding domains"/>
    <property type="match status" value="1"/>
</dbReference>
<accession>A0ABW3X9N8</accession>
<dbReference type="InterPro" id="IPR001387">
    <property type="entry name" value="Cro/C1-type_HTH"/>
</dbReference>
<evidence type="ECO:0000313" key="3">
    <source>
        <dbReference type="Proteomes" id="UP001597058"/>
    </source>
</evidence>
<dbReference type="SMART" id="SM00530">
    <property type="entry name" value="HTH_XRE"/>
    <property type="match status" value="1"/>
</dbReference>
<reference evidence="3" key="1">
    <citation type="journal article" date="2019" name="Int. J. Syst. Evol. Microbiol.">
        <title>The Global Catalogue of Microorganisms (GCM) 10K type strain sequencing project: providing services to taxonomists for standard genome sequencing and annotation.</title>
        <authorList>
            <consortium name="The Broad Institute Genomics Platform"/>
            <consortium name="The Broad Institute Genome Sequencing Center for Infectious Disease"/>
            <person name="Wu L."/>
            <person name="Ma J."/>
        </authorList>
    </citation>
    <scope>NUCLEOTIDE SEQUENCE [LARGE SCALE GENOMIC DNA]</scope>
    <source>
        <strain evidence="3">CGMCC 4.7020</strain>
    </source>
</reference>
<organism evidence="2 3">
    <name type="scientific">Streptomyces kaempferi</name>
    <dbReference type="NCBI Taxonomy" id="333725"/>
    <lineage>
        <taxon>Bacteria</taxon>
        <taxon>Bacillati</taxon>
        <taxon>Actinomycetota</taxon>
        <taxon>Actinomycetes</taxon>
        <taxon>Kitasatosporales</taxon>
        <taxon>Streptomycetaceae</taxon>
        <taxon>Streptomyces</taxon>
    </lineage>
</organism>
<dbReference type="EMBL" id="JBHTMM010000009">
    <property type="protein sequence ID" value="MFD1306156.1"/>
    <property type="molecule type" value="Genomic_DNA"/>
</dbReference>
<dbReference type="InterPro" id="IPR010982">
    <property type="entry name" value="Lambda_DNA-bd_dom_sf"/>
</dbReference>
<protein>
    <submittedName>
        <fullName evidence="2">Helix-turn-helix transcriptional regulator</fullName>
    </submittedName>
</protein>
<dbReference type="PROSITE" id="PS50943">
    <property type="entry name" value="HTH_CROC1"/>
    <property type="match status" value="1"/>
</dbReference>
<dbReference type="PANTHER" id="PTHR35010">
    <property type="entry name" value="BLL4672 PROTEIN-RELATED"/>
    <property type="match status" value="1"/>
</dbReference>
<dbReference type="InterPro" id="IPR041413">
    <property type="entry name" value="MLTR_LBD"/>
</dbReference>
<proteinExistence type="predicted"/>
<gene>
    <name evidence="2" type="ORF">ACFQ5X_09910</name>
</gene>
<evidence type="ECO:0000313" key="2">
    <source>
        <dbReference type="EMBL" id="MFD1306156.1"/>
    </source>
</evidence>
<dbReference type="Pfam" id="PF13560">
    <property type="entry name" value="HTH_31"/>
    <property type="match status" value="1"/>
</dbReference>
<dbReference type="CDD" id="cd00093">
    <property type="entry name" value="HTH_XRE"/>
    <property type="match status" value="1"/>
</dbReference>
<dbReference type="PANTHER" id="PTHR35010:SF2">
    <property type="entry name" value="BLL4672 PROTEIN"/>
    <property type="match status" value="1"/>
</dbReference>
<dbReference type="SUPFAM" id="SSF47413">
    <property type="entry name" value="lambda repressor-like DNA-binding domains"/>
    <property type="match status" value="1"/>
</dbReference>
<feature type="domain" description="HTH cro/C1-type" evidence="1">
    <location>
        <begin position="34"/>
        <end position="81"/>
    </location>
</feature>